<feature type="domain" description="FAS1" evidence="2">
    <location>
        <begin position="49"/>
        <end position="85"/>
    </location>
</feature>
<reference evidence="3" key="1">
    <citation type="submission" date="2020-08" db="EMBL/GenBank/DDBJ databases">
        <title>Multicomponent nature underlies the extraordinary mechanical properties of spider dragline silk.</title>
        <authorList>
            <person name="Kono N."/>
            <person name="Nakamura H."/>
            <person name="Mori M."/>
            <person name="Yoshida Y."/>
            <person name="Ohtoshi R."/>
            <person name="Malay A.D."/>
            <person name="Moran D.A.P."/>
            <person name="Tomita M."/>
            <person name="Numata K."/>
            <person name="Arakawa K."/>
        </authorList>
    </citation>
    <scope>NUCLEOTIDE SEQUENCE</scope>
</reference>
<dbReference type="Gene3D" id="2.30.180.10">
    <property type="entry name" value="FAS1 domain"/>
    <property type="match status" value="1"/>
</dbReference>
<gene>
    <name evidence="3" type="primary">NCL1_21021</name>
    <name evidence="3" type="ORF">TNCV_1018051</name>
</gene>
<dbReference type="InterPro" id="IPR000782">
    <property type="entry name" value="FAS1_domain"/>
</dbReference>
<keyword evidence="1" id="KW-1133">Transmembrane helix</keyword>
<accession>A0A8X6VYH0</accession>
<keyword evidence="4" id="KW-1185">Reference proteome</keyword>
<dbReference type="Pfam" id="PF02469">
    <property type="entry name" value="Fasciclin"/>
    <property type="match status" value="1"/>
</dbReference>
<keyword evidence="1" id="KW-0812">Transmembrane</keyword>
<evidence type="ECO:0000313" key="4">
    <source>
        <dbReference type="Proteomes" id="UP000887159"/>
    </source>
</evidence>
<dbReference type="InterPro" id="IPR036378">
    <property type="entry name" value="FAS1_dom_sf"/>
</dbReference>
<organism evidence="3 4">
    <name type="scientific">Trichonephila clavipes</name>
    <name type="common">Golden silk orbweaver</name>
    <name type="synonym">Nephila clavipes</name>
    <dbReference type="NCBI Taxonomy" id="2585209"/>
    <lineage>
        <taxon>Eukaryota</taxon>
        <taxon>Metazoa</taxon>
        <taxon>Ecdysozoa</taxon>
        <taxon>Arthropoda</taxon>
        <taxon>Chelicerata</taxon>
        <taxon>Arachnida</taxon>
        <taxon>Araneae</taxon>
        <taxon>Araneomorphae</taxon>
        <taxon>Entelegynae</taxon>
        <taxon>Araneoidea</taxon>
        <taxon>Nephilidae</taxon>
        <taxon>Trichonephila</taxon>
    </lineage>
</organism>
<evidence type="ECO:0000256" key="1">
    <source>
        <dbReference type="SAM" id="Phobius"/>
    </source>
</evidence>
<proteinExistence type="predicted"/>
<dbReference type="AlphaFoldDB" id="A0A8X6VYH0"/>
<comment type="caution">
    <text evidence="3">The sequence shown here is derived from an EMBL/GenBank/DDBJ whole genome shotgun (WGS) entry which is preliminary data.</text>
</comment>
<feature type="transmembrane region" description="Helical" evidence="1">
    <location>
        <begin position="97"/>
        <end position="116"/>
    </location>
</feature>
<evidence type="ECO:0000259" key="2">
    <source>
        <dbReference type="Pfam" id="PF02469"/>
    </source>
</evidence>
<evidence type="ECO:0000313" key="3">
    <source>
        <dbReference type="EMBL" id="GFY24759.1"/>
    </source>
</evidence>
<protein>
    <submittedName>
        <fullName evidence="3">FAS1 domain-containing protein</fullName>
    </submittedName>
</protein>
<dbReference type="SUPFAM" id="SSF82153">
    <property type="entry name" value="FAS1 domain"/>
    <property type="match status" value="1"/>
</dbReference>
<dbReference type="Proteomes" id="UP000887159">
    <property type="component" value="Unassembled WGS sequence"/>
</dbReference>
<sequence>MRAKAYYSLLSIRDNWALSCRSRCPDQLDGGLLNDLNIAISKKPGLNMHKQGELLLEWEGLQARIIRPDVQAVNGVIHVIDRVMMKRRDLTKSGSPTGPRCTGFLLFILALVQVAILF</sequence>
<keyword evidence="1" id="KW-0472">Membrane</keyword>
<name>A0A8X6VYH0_TRICX</name>
<dbReference type="EMBL" id="BMAU01021369">
    <property type="protein sequence ID" value="GFY24759.1"/>
    <property type="molecule type" value="Genomic_DNA"/>
</dbReference>